<feature type="transmembrane region" description="Helical" evidence="10">
    <location>
        <begin position="556"/>
        <end position="575"/>
    </location>
</feature>
<dbReference type="InterPro" id="IPR056769">
    <property type="entry name" value="Piezo_TM1-24"/>
</dbReference>
<keyword evidence="9 10" id="KW-0407">Ion channel</keyword>
<feature type="compositionally biased region" description="Polar residues" evidence="11">
    <location>
        <begin position="1964"/>
        <end position="1977"/>
    </location>
</feature>
<proteinExistence type="inferred from homology"/>
<dbReference type="Pfam" id="PF12166">
    <property type="entry name" value="Piezo_cap"/>
    <property type="match status" value="1"/>
</dbReference>
<evidence type="ECO:0000256" key="10">
    <source>
        <dbReference type="RuleBase" id="RU362023"/>
    </source>
</evidence>
<feature type="domain" description="Piezo TM25-28" evidence="13">
    <location>
        <begin position="1159"/>
        <end position="1258"/>
    </location>
</feature>
<feature type="region of interest" description="Disordered" evidence="11">
    <location>
        <begin position="1956"/>
        <end position="1994"/>
    </location>
</feature>
<dbReference type="InterPro" id="IPR031805">
    <property type="entry name" value="Piezo_TM25-28"/>
</dbReference>
<feature type="transmembrane region" description="Helical" evidence="10">
    <location>
        <begin position="457"/>
        <end position="474"/>
    </location>
</feature>
<dbReference type="GO" id="GO:0005261">
    <property type="term" value="F:monoatomic cation channel activity"/>
    <property type="evidence" value="ECO:0007669"/>
    <property type="project" value="TreeGrafter"/>
</dbReference>
<dbReference type="GO" id="GO:0005886">
    <property type="term" value="C:plasma membrane"/>
    <property type="evidence" value="ECO:0007669"/>
    <property type="project" value="UniProtKB-SubCell"/>
</dbReference>
<keyword evidence="5 10" id="KW-0812">Transmembrane</keyword>
<dbReference type="PANTHER" id="PTHR13167:SF25">
    <property type="entry name" value="PIEZO-TYPE MECHANOSENSITIVE ION CHANNEL COMPONENT"/>
    <property type="match status" value="1"/>
</dbReference>
<feature type="compositionally biased region" description="Polar residues" evidence="11">
    <location>
        <begin position="1916"/>
        <end position="1929"/>
    </location>
</feature>
<keyword evidence="4" id="KW-1003">Cell membrane</keyword>
<comment type="subcellular location">
    <subcellularLocation>
        <location evidence="1">Cell membrane</location>
        <topology evidence="1">Multi-pass membrane protein</topology>
    </subcellularLocation>
    <subcellularLocation>
        <location evidence="10">Membrane</location>
        <topology evidence="10">Multi-pass membrane protein</topology>
    </subcellularLocation>
</comment>
<feature type="transmembrane region" description="Helical" evidence="10">
    <location>
        <begin position="262"/>
        <end position="281"/>
    </location>
</feature>
<keyword evidence="3" id="KW-0813">Transport</keyword>
<feature type="transmembrane region" description="Helical" evidence="10">
    <location>
        <begin position="868"/>
        <end position="889"/>
    </location>
</feature>
<feature type="transmembrane region" description="Helical" evidence="10">
    <location>
        <begin position="1187"/>
        <end position="1217"/>
    </location>
</feature>
<feature type="transmembrane region" description="Helical" evidence="10">
    <location>
        <begin position="209"/>
        <end position="226"/>
    </location>
</feature>
<gene>
    <name evidence="17" type="ORF">DdX_08583</name>
</gene>
<name>A0AAD4N2N2_9BILA</name>
<feature type="transmembrane region" description="Helical" evidence="10">
    <location>
        <begin position="1782"/>
        <end position="1806"/>
    </location>
</feature>
<evidence type="ECO:0000256" key="2">
    <source>
        <dbReference type="ARBA" id="ARBA00007821"/>
    </source>
</evidence>
<feature type="transmembrane region" description="Helical" evidence="10">
    <location>
        <begin position="1232"/>
        <end position="1248"/>
    </location>
</feature>
<evidence type="ECO:0000256" key="1">
    <source>
        <dbReference type="ARBA" id="ARBA00004651"/>
    </source>
</evidence>
<dbReference type="Pfam" id="PF23188">
    <property type="entry name" value="THU_Piezo1"/>
    <property type="match status" value="1"/>
</dbReference>
<evidence type="ECO:0000259" key="13">
    <source>
        <dbReference type="Pfam" id="PF15917"/>
    </source>
</evidence>
<organism evidence="17 18">
    <name type="scientific">Ditylenchus destructor</name>
    <dbReference type="NCBI Taxonomy" id="166010"/>
    <lineage>
        <taxon>Eukaryota</taxon>
        <taxon>Metazoa</taxon>
        <taxon>Ecdysozoa</taxon>
        <taxon>Nematoda</taxon>
        <taxon>Chromadorea</taxon>
        <taxon>Rhabditida</taxon>
        <taxon>Tylenchina</taxon>
        <taxon>Tylenchomorpha</taxon>
        <taxon>Sphaerularioidea</taxon>
        <taxon>Anguinidae</taxon>
        <taxon>Anguininae</taxon>
        <taxon>Ditylenchus</taxon>
    </lineage>
</organism>
<feature type="transmembrane region" description="Helical" evidence="10">
    <location>
        <begin position="2526"/>
        <end position="2547"/>
    </location>
</feature>
<dbReference type="Proteomes" id="UP001201812">
    <property type="component" value="Unassembled WGS sequence"/>
</dbReference>
<feature type="transmembrane region" description="Helical" evidence="10">
    <location>
        <begin position="1862"/>
        <end position="1885"/>
    </location>
</feature>
<feature type="transmembrane region" description="Helical" evidence="10">
    <location>
        <begin position="1351"/>
        <end position="1369"/>
    </location>
</feature>
<dbReference type="InterPro" id="IPR056770">
    <property type="entry name" value="Piezo_THU9_anchor"/>
</dbReference>
<feature type="transmembrane region" description="Helical" evidence="10">
    <location>
        <begin position="2016"/>
        <end position="2038"/>
    </location>
</feature>
<evidence type="ECO:0000259" key="16">
    <source>
        <dbReference type="Pfam" id="PF24874"/>
    </source>
</evidence>
<feature type="transmembrane region" description="Helical" evidence="10">
    <location>
        <begin position="666"/>
        <end position="686"/>
    </location>
</feature>
<feature type="domain" description="Piezo TM25-28" evidence="13">
    <location>
        <begin position="1294"/>
        <end position="1432"/>
    </location>
</feature>
<feature type="domain" description="Piezo TM1-24" evidence="15">
    <location>
        <begin position="26"/>
        <end position="779"/>
    </location>
</feature>
<feature type="transmembrane region" description="Helical" evidence="10">
    <location>
        <begin position="1014"/>
        <end position="1043"/>
    </location>
</feature>
<feature type="transmembrane region" description="Helical" evidence="10">
    <location>
        <begin position="59"/>
        <end position="78"/>
    </location>
</feature>
<keyword evidence="8 10" id="KW-0472">Membrane</keyword>
<comment type="similarity">
    <text evidence="2 10">Belongs to the PIEZO (TC 1.A.75) family.</text>
</comment>
<dbReference type="GO" id="GO:0050982">
    <property type="term" value="P:detection of mechanical stimulus"/>
    <property type="evidence" value="ECO:0007669"/>
    <property type="project" value="TreeGrafter"/>
</dbReference>
<feature type="transmembrane region" description="Helical" evidence="10">
    <location>
        <begin position="480"/>
        <end position="499"/>
    </location>
</feature>
<comment type="caution">
    <text evidence="10">Lacks conserved residue(s) required for the propagation of feature annotation.</text>
</comment>
<feature type="transmembrane region" description="Helical" evidence="10">
    <location>
        <begin position="2087"/>
        <end position="2108"/>
    </location>
</feature>
<sequence length="2621" mass="298796">MVAELAKRFCYRVVLPACLFTGAFLRPSFISLIYVLVALIGPAFPSIRKNVPIAVPTRLYFLCCVALSLLLLVLQFAYQLFEVFTITEGEYEHECLDAVNYPVRFWLRQAGFIRIPQQITFSTIRLIAPELLSLLGSLVALIVCTAFQTDSGTESNWRQPQQTDDLNEGLQVNEQAPSTSSANATCPIRLQHPSALKFSTAIVPSLKRVSDVVLMLFVVVIGAIQPSILNSAYFAIFLIVLTWWALYTPLRRHTFNMIKRIFILYSALHFIAIYVYQIQVVQDAIPPKGFPARLVGLTALVSTKCTNQTLWWELQWPDYYSWTGYVNFGFLLLLYHVLVLQYVWTRNGVRGFGRSALEGGMGGPNDDNGSSVHEELYALDDIRPAVPNLLEATVGFLDIEKDIDGKVLLSNSGSEESETLNAPDQRITSEILDRQKISMIVNGPGEKTSMAAQGMQAFLYFCLYHCYVFGLLAMMTWALLYHSVFGLIFLISACFIWALRNSRKWSFALSPVILLYTEFLLVAQYIYSMDIAAELPHESFMEIIGFIFADSKTQSFVTLCVKVLLSLPIFLLLRLHLRENYYNSLTDHDRLKRLTYGTFDAITSTTYPSGRNVVQTRRPQPPRSVTHPDNAAFDFITHYFVKYWIFVVVTLLLINCPLTESRQPVLYNLGFFAFFTILIVNLHISFNFFRRTIYLFLTVLIIYTSLVLIAVYTYQFPSVDKIFQNLTGLNKNWTDDIGLVVFDNAQHDVTLLFIRLILPISLIVVTMLQLKFFHDPWTKLVKIPTAARSAPPVTPATAEAGTSAQLNTLDDTIVLAKGHMRELIEVLWRLAEVHGYRFILFVMVMVAVEHFCVLNFVIIVFVSLAACLTSLTGTISLFMCVYMSTIFIARRVYELHLSQNFDAVVVGSNDTGVITDCNGTEPCHQFKSVTTWLGFSDAADLRSDLQGLVLVIVLIGLQLCVRYRQKHRRAMLGIPEPQPGIIFPDVGPSMFDKNIVSSLKCLLNYGFYKFGLEISLAAMVVVAWIRMDMVAALLTIWLLFFVFMPRAGCRVCWPIFLIYLAVMFPLQYAMAIGLPEDWNLDYPWNGLLKQKRLDNNLSYFLDLANNRMLAWRFRGYIVADFFLLAIAAAQEVIFRSESINHPAGDNSSIYKDTGYTLFKTNPRHDFVIEQRSFVDFFKLVVFMYGHWITVIMIMAAGLGGASLFALGYLILAFWMLWQGNNLYTMNNYGRTIYWWKVIAIYTVLVMFLKSSLQIFGCSLAYTDFVAGFTQSKPITVDFDIGNVNSTTTYSGNSTSTVCIIEQLLSIVCVNSMSQDNIRNYTKDNPKFAGDQCLTVLNDTHVELETKIGFDMLAFIFIILQLRVLHSYFFQRCMIEFRCEMIQAKRGAILINQLIEKEMREQNNHQNKKVEEIKARTKSIRDRYMEQQQRASMGAFIPETYGQAKRQSGMSFSGGRPGSIIDVDDPFPSYDIRYMPPENCMPDETHAAEIDRLSYTSVAKRAGDYYMFDYDPAEADQLGKPMESVVPEVTPGAGDFDKLDPYQLLYTAVSKDLDFEKTLEAVAKAETVKDKEWRMIAAVAKSPQDRERVLKSLRAKADSPEYRKAAEILEELAKSEKDEYGDESDSPATTVRFRKHKSSDSPGKSSDEGQGDPSILESAARPWPELIFFVIKFVWKMLKACMESTAAFLNRRSREHRYVSYVLNKEKEKLKEVMNNELYDAQKSAHELRKQWESFNMHLVSSHQDIKKLEEDAHLRWEQRNVFAKLTTAIANCFAAHTDIMCFFLAIWAHARCAGLITLPLPVLVFFWGSLAVPRPSKIFWIVMIAYTELIICVKFIFQFSFWSWNHGTGQVQGTGDPYRFDFVLGIQQMKFFAVADVALLISLFFHRYMLRKLGLWKDANVEDTFSPSPSTISTTANTEADNQNKSRPSIDTLRSDSNKKAETFNDQVAINMENNGENEAEPRPSTSAAPVESTQPSDNDESRVREKTDEEDDKGSPIAVFFSKLLHPKFRYIRDLYPLMFFLDMFCFAIVAISYSSFGEGSGSGQIISDIQSSRVPTTFVLMLVIIACMIVIDRGLYLRKAVVCKLIYQLFSVIALHIWIFFVLPSITKREAAVNTAARNLYIVKCIYFFVSAWQIRNGYPSLCIGNLLTHSYGLANMVLFKVFMAVPFLFELRTSIDWTWTDTSMPLFDYFNMENFYATIYNLKCARTFEENFPAPKGEPKGKAVKYMMGLPMILILIMTVLLPLLLFGLLNQIGEPAIPEAASLSISIEGFPPLYTMEAQGIDLPRLNGTETSILYDRYSESIADVEKNRRAVAFLNEYKNDGLRALFRPESESFWQVSIETRRALYGQLLKSNETGRPMMYSVHLEFQRPRVEKKEPTKHTIDWSSPIGPQLRLDLMALVDPDNKNNVTAVTFPRALPMYVVVPSEGGVRPAKNLLGVAREKDENDENPKINTTFNDLTLKLEREDDQFHWIVQNMTRNPGIEKFTLDPQKTKYMRPKRLNGYYVDVIAFADRIFPSIIPQYLIQGGLVAMYAGFVLLIGRVIRGLVASGPLDVIINEIPNPDYLLKICLDIYLVREYGDFTLEQDLFAKLIFLFRSPNTLIRWTRYRLQPKIVKQD</sequence>
<feature type="transmembrane region" description="Helical" evidence="10">
    <location>
        <begin position="232"/>
        <end position="250"/>
    </location>
</feature>
<keyword evidence="18" id="KW-1185">Reference proteome</keyword>
<dbReference type="GO" id="GO:0071260">
    <property type="term" value="P:cellular response to mechanical stimulus"/>
    <property type="evidence" value="ECO:0007669"/>
    <property type="project" value="TreeGrafter"/>
</dbReference>
<keyword evidence="6 10" id="KW-1133">Transmembrane helix</keyword>
<feature type="domain" description="Piezo non-specific cation channel cap" evidence="12">
    <location>
        <begin position="2308"/>
        <end position="2610"/>
    </location>
</feature>
<accession>A0AAD4N2N2</accession>
<evidence type="ECO:0000259" key="15">
    <source>
        <dbReference type="Pfam" id="PF24871"/>
    </source>
</evidence>
<feature type="transmembrane region" description="Helical" evidence="10">
    <location>
        <begin position="1818"/>
        <end position="1842"/>
    </location>
</feature>
<feature type="domain" description="Piezo THU9 and anchor" evidence="16">
    <location>
        <begin position="2014"/>
        <end position="2250"/>
    </location>
</feature>
<dbReference type="InterPro" id="IPR056768">
    <property type="entry name" value="THU_Piezo"/>
</dbReference>
<evidence type="ECO:0000313" key="17">
    <source>
        <dbReference type="EMBL" id="KAI1714488.1"/>
    </source>
</evidence>
<feature type="transmembrane region" description="Helical" evidence="10">
    <location>
        <begin position="1055"/>
        <end position="1074"/>
    </location>
</feature>
<feature type="transmembrane region" description="Helical" evidence="10">
    <location>
        <begin position="319"/>
        <end position="344"/>
    </location>
</feature>
<dbReference type="GO" id="GO:0042391">
    <property type="term" value="P:regulation of membrane potential"/>
    <property type="evidence" value="ECO:0007669"/>
    <property type="project" value="TreeGrafter"/>
</dbReference>
<evidence type="ECO:0000256" key="9">
    <source>
        <dbReference type="ARBA" id="ARBA00023303"/>
    </source>
</evidence>
<dbReference type="Pfam" id="PF15917">
    <property type="entry name" value="Piezo_TM25-28"/>
    <property type="match status" value="2"/>
</dbReference>
<dbReference type="InterPro" id="IPR031334">
    <property type="entry name" value="Piezo_cap_dom"/>
</dbReference>
<evidence type="ECO:0000256" key="6">
    <source>
        <dbReference type="ARBA" id="ARBA00022989"/>
    </source>
</evidence>
<dbReference type="Pfam" id="PF24871">
    <property type="entry name" value="Piezo_TM1-24"/>
    <property type="match status" value="1"/>
</dbReference>
<evidence type="ECO:0000256" key="3">
    <source>
        <dbReference type="ARBA" id="ARBA00022448"/>
    </source>
</evidence>
<dbReference type="Pfam" id="PF24874">
    <property type="entry name" value="Piezo_THU9_anchor"/>
    <property type="match status" value="1"/>
</dbReference>
<evidence type="ECO:0000259" key="12">
    <source>
        <dbReference type="Pfam" id="PF12166"/>
    </source>
</evidence>
<feature type="transmembrane region" description="Helical" evidence="10">
    <location>
        <begin position="838"/>
        <end position="862"/>
    </location>
</feature>
<evidence type="ECO:0000259" key="14">
    <source>
        <dbReference type="Pfam" id="PF23188"/>
    </source>
</evidence>
<feature type="transmembrane region" description="Helical" evidence="10">
    <location>
        <begin position="631"/>
        <end position="654"/>
    </location>
</feature>
<feature type="transmembrane region" description="Helical" evidence="10">
    <location>
        <begin position="2229"/>
        <end position="2253"/>
    </location>
</feature>
<feature type="transmembrane region" description="Helical" evidence="10">
    <location>
        <begin position="2149"/>
        <end position="2172"/>
    </location>
</feature>
<feature type="transmembrane region" description="Helical" evidence="10">
    <location>
        <begin position="2058"/>
        <end position="2078"/>
    </location>
</feature>
<feature type="transmembrane region" description="Helical" evidence="10">
    <location>
        <begin position="506"/>
        <end position="527"/>
    </location>
</feature>
<dbReference type="EMBL" id="JAKKPZ010000013">
    <property type="protein sequence ID" value="KAI1714488.1"/>
    <property type="molecule type" value="Genomic_DNA"/>
</dbReference>
<evidence type="ECO:0000256" key="11">
    <source>
        <dbReference type="SAM" id="MobiDB-lite"/>
    </source>
</evidence>
<feature type="domain" description="Piezo transmembrane helical unit" evidence="14">
    <location>
        <begin position="1775"/>
        <end position="1897"/>
    </location>
</feature>
<evidence type="ECO:0000256" key="5">
    <source>
        <dbReference type="ARBA" id="ARBA00022692"/>
    </source>
</evidence>
<evidence type="ECO:0000256" key="7">
    <source>
        <dbReference type="ARBA" id="ARBA00023065"/>
    </source>
</evidence>
<evidence type="ECO:0000256" key="4">
    <source>
        <dbReference type="ARBA" id="ARBA00022475"/>
    </source>
</evidence>
<feature type="compositionally biased region" description="Low complexity" evidence="11">
    <location>
        <begin position="1906"/>
        <end position="1915"/>
    </location>
</feature>
<dbReference type="GO" id="GO:0008381">
    <property type="term" value="F:mechanosensitive monoatomic ion channel activity"/>
    <property type="evidence" value="ECO:0007669"/>
    <property type="project" value="InterPro"/>
</dbReference>
<feature type="transmembrane region" description="Helical" evidence="10">
    <location>
        <begin position="752"/>
        <end position="773"/>
    </location>
</feature>
<feature type="transmembrane region" description="Helical" evidence="10">
    <location>
        <begin position="693"/>
        <end position="714"/>
    </location>
</feature>
<keyword evidence="7" id="KW-0406">Ion transport</keyword>
<evidence type="ECO:0000256" key="8">
    <source>
        <dbReference type="ARBA" id="ARBA00023136"/>
    </source>
</evidence>
<feature type="region of interest" description="Disordered" evidence="11">
    <location>
        <begin position="1906"/>
        <end position="1937"/>
    </location>
</feature>
<comment type="caution">
    <text evidence="17">The sequence shown here is derived from an EMBL/GenBank/DDBJ whole genome shotgun (WGS) entry which is preliminary data.</text>
</comment>
<evidence type="ECO:0000313" key="18">
    <source>
        <dbReference type="Proteomes" id="UP001201812"/>
    </source>
</evidence>
<dbReference type="PANTHER" id="PTHR13167">
    <property type="entry name" value="PIEZO-TYPE MECHANOSENSITIVE ION CHANNEL COMPONENT"/>
    <property type="match status" value="1"/>
</dbReference>
<reference evidence="17" key="1">
    <citation type="submission" date="2022-01" db="EMBL/GenBank/DDBJ databases">
        <title>Genome Sequence Resource for Two Populations of Ditylenchus destructor, the Migratory Endoparasitic Phytonematode.</title>
        <authorList>
            <person name="Zhang H."/>
            <person name="Lin R."/>
            <person name="Xie B."/>
        </authorList>
    </citation>
    <scope>NUCLEOTIDE SEQUENCE</scope>
    <source>
        <strain evidence="17">BazhouSP</strain>
    </source>
</reference>
<protein>
    <recommendedName>
        <fullName evidence="10">Piezo-type mechanosensitive ion channel component</fullName>
    </recommendedName>
</protein>
<dbReference type="InterPro" id="IPR027272">
    <property type="entry name" value="Piezo"/>
</dbReference>
<feature type="region of interest" description="Disordered" evidence="11">
    <location>
        <begin position="1614"/>
        <end position="1655"/>
    </location>
</feature>